<evidence type="ECO:0000313" key="3">
    <source>
        <dbReference type="Proteomes" id="UP000001399"/>
    </source>
</evidence>
<organism evidence="2 3">
    <name type="scientific">Rhodomicrobium vannielii (strain ATCC 17100 / DSM 162 / LMG 4299 / NCIMB 10020 / ATH 3.1.1)</name>
    <dbReference type="NCBI Taxonomy" id="648757"/>
    <lineage>
        <taxon>Bacteria</taxon>
        <taxon>Pseudomonadati</taxon>
        <taxon>Pseudomonadota</taxon>
        <taxon>Alphaproteobacteria</taxon>
        <taxon>Hyphomicrobiales</taxon>
        <taxon>Hyphomicrobiaceae</taxon>
        <taxon>Rhodomicrobium</taxon>
    </lineage>
</organism>
<accession>E3I0H0</accession>
<feature type="region of interest" description="Disordered" evidence="1">
    <location>
        <begin position="1"/>
        <end position="21"/>
    </location>
</feature>
<dbReference type="KEGG" id="rva:Rvan_3085"/>
<reference evidence="3" key="1">
    <citation type="journal article" date="2011" name="J. Bacteriol.">
        <title>Genome sequences of eight morphologically diverse alphaproteobacteria.</title>
        <authorList>
            <consortium name="US DOE Joint Genome Institute"/>
            <person name="Brown P.J."/>
            <person name="Kysela D.T."/>
            <person name="Buechlein A."/>
            <person name="Hemmerich C."/>
            <person name="Brun Y.V."/>
        </authorList>
    </citation>
    <scope>NUCLEOTIDE SEQUENCE [LARGE SCALE GENOMIC DNA]</scope>
    <source>
        <strain evidence="3">ATCC 17100 / ATH 3.1.1 / DSM 162 / LMG 4299</strain>
    </source>
</reference>
<gene>
    <name evidence="2" type="ordered locus">Rvan_3085</name>
</gene>
<sequence>MITKDTLFAPPRKPQTKADMTNTAARAIIDSESALRVAKIEKLRQARLEMEAQQPVVVKKTRAKAATRQVRF</sequence>
<dbReference type="EMBL" id="CP002292">
    <property type="protein sequence ID" value="ADP72288.1"/>
    <property type="molecule type" value="Genomic_DNA"/>
</dbReference>
<dbReference type="HOGENOM" id="CLU_2719729_0_0_5"/>
<dbReference type="Proteomes" id="UP000001399">
    <property type="component" value="Chromosome"/>
</dbReference>
<evidence type="ECO:0000256" key="1">
    <source>
        <dbReference type="SAM" id="MobiDB-lite"/>
    </source>
</evidence>
<proteinExistence type="predicted"/>
<dbReference type="AlphaFoldDB" id="E3I0H0"/>
<name>E3I0H0_RHOVT</name>
<protein>
    <submittedName>
        <fullName evidence="2">Uncharacterized protein</fullName>
    </submittedName>
</protein>
<keyword evidence="3" id="KW-1185">Reference proteome</keyword>
<evidence type="ECO:0000313" key="2">
    <source>
        <dbReference type="EMBL" id="ADP72288.1"/>
    </source>
</evidence>